<keyword evidence="3 6" id="KW-0720">Serine protease</keyword>
<dbReference type="InterPro" id="IPR001254">
    <property type="entry name" value="Trypsin_dom"/>
</dbReference>
<dbReference type="Gene3D" id="2.40.10.10">
    <property type="entry name" value="Trypsin-like serine proteases"/>
    <property type="match status" value="1"/>
</dbReference>
<dbReference type="Pfam" id="PF15494">
    <property type="entry name" value="SRCR_2"/>
    <property type="match status" value="1"/>
</dbReference>
<dbReference type="Proteomes" id="UP001066276">
    <property type="component" value="Chromosome 3_1"/>
</dbReference>
<dbReference type="GO" id="GO:0004252">
    <property type="term" value="F:serine-type endopeptidase activity"/>
    <property type="evidence" value="ECO:0007669"/>
    <property type="project" value="InterPro"/>
</dbReference>
<dbReference type="GO" id="GO:0006508">
    <property type="term" value="P:proteolysis"/>
    <property type="evidence" value="ECO:0007669"/>
    <property type="project" value="UniProtKB-KW"/>
</dbReference>
<keyword evidence="11" id="KW-1185">Reference proteome</keyword>
<dbReference type="PROSITE" id="PS00134">
    <property type="entry name" value="TRYPSIN_HIS"/>
    <property type="match status" value="1"/>
</dbReference>
<keyword evidence="8" id="KW-0812">Transmembrane</keyword>
<evidence type="ECO:0000256" key="2">
    <source>
        <dbReference type="ARBA" id="ARBA00022801"/>
    </source>
</evidence>
<feature type="region of interest" description="Disordered" evidence="7">
    <location>
        <begin position="12"/>
        <end position="75"/>
    </location>
</feature>
<reference evidence="10" key="1">
    <citation type="journal article" date="2022" name="bioRxiv">
        <title>Sequencing and chromosome-scale assembly of the giantPleurodeles waltlgenome.</title>
        <authorList>
            <person name="Brown T."/>
            <person name="Elewa A."/>
            <person name="Iarovenko S."/>
            <person name="Subramanian E."/>
            <person name="Araus A.J."/>
            <person name="Petzold A."/>
            <person name="Susuki M."/>
            <person name="Suzuki K.-i.T."/>
            <person name="Hayashi T."/>
            <person name="Toyoda A."/>
            <person name="Oliveira C."/>
            <person name="Osipova E."/>
            <person name="Leigh N.D."/>
            <person name="Simon A."/>
            <person name="Yun M.H."/>
        </authorList>
    </citation>
    <scope>NUCLEOTIDE SEQUENCE</scope>
    <source>
        <strain evidence="10">20211129_DDA</strain>
        <tissue evidence="10">Liver</tissue>
    </source>
</reference>
<dbReference type="EMBL" id="JANPWB010000005">
    <property type="protein sequence ID" value="KAJ1190006.1"/>
    <property type="molecule type" value="Genomic_DNA"/>
</dbReference>
<evidence type="ECO:0000256" key="6">
    <source>
        <dbReference type="RuleBase" id="RU363034"/>
    </source>
</evidence>
<keyword evidence="8" id="KW-0472">Membrane</keyword>
<dbReference type="GO" id="GO:0016020">
    <property type="term" value="C:membrane"/>
    <property type="evidence" value="ECO:0007669"/>
    <property type="project" value="InterPro"/>
</dbReference>
<dbReference type="InterPro" id="IPR043504">
    <property type="entry name" value="Peptidase_S1_PA_chymotrypsin"/>
</dbReference>
<dbReference type="CDD" id="cd00190">
    <property type="entry name" value="Tryp_SPc"/>
    <property type="match status" value="1"/>
</dbReference>
<dbReference type="Gene3D" id="3.10.250.10">
    <property type="entry name" value="SRCR-like domain"/>
    <property type="match status" value="1"/>
</dbReference>
<keyword evidence="4" id="KW-1015">Disulfide bond</keyword>
<evidence type="ECO:0000256" key="5">
    <source>
        <dbReference type="ARBA" id="ARBA00023180"/>
    </source>
</evidence>
<dbReference type="InterPro" id="IPR001314">
    <property type="entry name" value="Peptidase_S1A"/>
</dbReference>
<dbReference type="InterPro" id="IPR009003">
    <property type="entry name" value="Peptidase_S1_PA"/>
</dbReference>
<feature type="transmembrane region" description="Helical" evidence="8">
    <location>
        <begin position="148"/>
        <end position="170"/>
    </location>
</feature>
<dbReference type="PANTHER" id="PTHR24252:SF29">
    <property type="entry name" value="TRANSMEMBRANE PROTEASE SERINE 2 ISOFORM X2"/>
    <property type="match status" value="1"/>
</dbReference>
<dbReference type="SMART" id="SM00020">
    <property type="entry name" value="Tryp_SPc"/>
    <property type="match status" value="1"/>
</dbReference>
<name>A0AAV7UMU5_PLEWA</name>
<evidence type="ECO:0000256" key="4">
    <source>
        <dbReference type="ARBA" id="ARBA00023157"/>
    </source>
</evidence>
<dbReference type="SUPFAM" id="SSF56487">
    <property type="entry name" value="SRCR-like"/>
    <property type="match status" value="1"/>
</dbReference>
<evidence type="ECO:0000256" key="1">
    <source>
        <dbReference type="ARBA" id="ARBA00022670"/>
    </source>
</evidence>
<accession>A0AAV7UMU5</accession>
<evidence type="ECO:0000256" key="8">
    <source>
        <dbReference type="SAM" id="Phobius"/>
    </source>
</evidence>
<keyword evidence="1 6" id="KW-0645">Protease</keyword>
<sequence length="557" mass="60702">MLDYLSPGARRFSSPLPALPPATGPAHSPKLPEAEAASTAWSTCRASDPTAGLRGGKDAMASAQGTHHPPYGNSPPPYGNVPFDLYYATPNGSHVYPASQRPAASQGTVYHPNVIQPAQPATHYDTQHPHGGRSKLPFPSCSRKVRTAFIIIITLGIAAIIGIILAYKYGYLSSSYYKQKEKESCLANMTRCNGIAECSARGDEMGCARFRWSDSLLEVMSNTQQNLMSRAQADTWLPVCSSALDTTFPSTVCRKLGFQGHPVASAVTMPDNPSGQGLVFDKTSDTIQGSLRRTQCPNRQYLSLRCSDCGERSSSRIIGGVAASQGEWPWQASLHFTMGRQSSHVCGGTLIANQWVLTAAHCLFEDSKYMPDHWLVYFGTVSQHDLPNPSRVATIIVNTDYSDNTDDYDSALFKLKAPVTYTPNIQPACLPMAGQIFQPKAKCWITGFGKTNPKSEETSPYLMETSVELIDTRQCNSQRFYNGAITSRMMCAGDLRGGKDSCQGDSGGPLVCEVNNRWYLAGITSWGTGCGEALKPGVYSQVTEFLTWIYSEIERNQ</sequence>
<organism evidence="10 11">
    <name type="scientific">Pleurodeles waltl</name>
    <name type="common">Iberian ribbed newt</name>
    <dbReference type="NCBI Taxonomy" id="8319"/>
    <lineage>
        <taxon>Eukaryota</taxon>
        <taxon>Metazoa</taxon>
        <taxon>Chordata</taxon>
        <taxon>Craniata</taxon>
        <taxon>Vertebrata</taxon>
        <taxon>Euteleostomi</taxon>
        <taxon>Amphibia</taxon>
        <taxon>Batrachia</taxon>
        <taxon>Caudata</taxon>
        <taxon>Salamandroidea</taxon>
        <taxon>Salamandridae</taxon>
        <taxon>Pleurodelinae</taxon>
        <taxon>Pleurodeles</taxon>
    </lineage>
</organism>
<protein>
    <recommendedName>
        <fullName evidence="9">Peptidase S1 domain-containing protein</fullName>
    </recommendedName>
</protein>
<evidence type="ECO:0000259" key="9">
    <source>
        <dbReference type="PROSITE" id="PS50240"/>
    </source>
</evidence>
<dbReference type="PANTHER" id="PTHR24252">
    <property type="entry name" value="ACROSIN-RELATED"/>
    <property type="match status" value="1"/>
</dbReference>
<dbReference type="InterPro" id="IPR033116">
    <property type="entry name" value="TRYPSIN_SER"/>
</dbReference>
<dbReference type="InterPro" id="IPR036772">
    <property type="entry name" value="SRCR-like_dom_sf"/>
</dbReference>
<feature type="domain" description="Peptidase S1" evidence="9">
    <location>
        <begin position="317"/>
        <end position="554"/>
    </location>
</feature>
<dbReference type="Pfam" id="PF00089">
    <property type="entry name" value="Trypsin"/>
    <property type="match status" value="1"/>
</dbReference>
<keyword evidence="5" id="KW-0325">Glycoprotein</keyword>
<evidence type="ECO:0000256" key="3">
    <source>
        <dbReference type="ARBA" id="ARBA00022825"/>
    </source>
</evidence>
<dbReference type="InterPro" id="IPR001190">
    <property type="entry name" value="SRCR"/>
</dbReference>
<dbReference type="SUPFAM" id="SSF50494">
    <property type="entry name" value="Trypsin-like serine proteases"/>
    <property type="match status" value="1"/>
</dbReference>
<evidence type="ECO:0000256" key="7">
    <source>
        <dbReference type="SAM" id="MobiDB-lite"/>
    </source>
</evidence>
<dbReference type="PRINTS" id="PR00722">
    <property type="entry name" value="CHYMOTRYPSIN"/>
</dbReference>
<evidence type="ECO:0000313" key="10">
    <source>
        <dbReference type="EMBL" id="KAJ1190006.1"/>
    </source>
</evidence>
<dbReference type="AlphaFoldDB" id="A0AAV7UMU5"/>
<keyword evidence="8" id="KW-1133">Transmembrane helix</keyword>
<gene>
    <name evidence="10" type="ORF">NDU88_006746</name>
</gene>
<comment type="caution">
    <text evidence="10">The sequence shown here is derived from an EMBL/GenBank/DDBJ whole genome shotgun (WGS) entry which is preliminary data.</text>
</comment>
<dbReference type="InterPro" id="IPR018114">
    <property type="entry name" value="TRYPSIN_HIS"/>
</dbReference>
<dbReference type="PROSITE" id="PS50240">
    <property type="entry name" value="TRYPSIN_DOM"/>
    <property type="match status" value="1"/>
</dbReference>
<proteinExistence type="predicted"/>
<dbReference type="PROSITE" id="PS00135">
    <property type="entry name" value="TRYPSIN_SER"/>
    <property type="match status" value="1"/>
</dbReference>
<keyword evidence="2 6" id="KW-0378">Hydrolase</keyword>
<evidence type="ECO:0000313" key="11">
    <source>
        <dbReference type="Proteomes" id="UP001066276"/>
    </source>
</evidence>
<dbReference type="FunFam" id="2.40.10.10:FF:000003">
    <property type="entry name" value="Transmembrane serine protease 3"/>
    <property type="match status" value="1"/>
</dbReference>